<organism evidence="1 2">
    <name type="scientific">Microbaculum marinisediminis</name>
    <dbReference type="NCBI Taxonomy" id="2931392"/>
    <lineage>
        <taxon>Bacteria</taxon>
        <taxon>Pseudomonadati</taxon>
        <taxon>Pseudomonadota</taxon>
        <taxon>Alphaproteobacteria</taxon>
        <taxon>Hyphomicrobiales</taxon>
        <taxon>Tepidamorphaceae</taxon>
        <taxon>Microbaculum</taxon>
    </lineage>
</organism>
<dbReference type="SUPFAM" id="SSF100950">
    <property type="entry name" value="NagB/RpiA/CoA transferase-like"/>
    <property type="match status" value="1"/>
</dbReference>
<proteinExistence type="predicted"/>
<accession>A0AAW5QYV4</accession>
<dbReference type="PANTHER" id="PTHR43293:SF3">
    <property type="entry name" value="CHOLESTEROL RING-CLEAVING HYDROLASE IPDB SUBUNIT"/>
    <property type="match status" value="1"/>
</dbReference>
<dbReference type="AlphaFoldDB" id="A0AAW5QYV4"/>
<dbReference type="GO" id="GO:0008410">
    <property type="term" value="F:CoA-transferase activity"/>
    <property type="evidence" value="ECO:0007669"/>
    <property type="project" value="InterPro"/>
</dbReference>
<dbReference type="PANTHER" id="PTHR43293">
    <property type="entry name" value="ACETATE COA-TRANSFERASE YDIF"/>
    <property type="match status" value="1"/>
</dbReference>
<dbReference type="Gene3D" id="3.40.1080.10">
    <property type="entry name" value="Glutaconate Coenzyme A-transferase"/>
    <property type="match status" value="1"/>
</dbReference>
<dbReference type="InterPro" id="IPR037171">
    <property type="entry name" value="NagB/RpiA_transferase-like"/>
</dbReference>
<evidence type="ECO:0000313" key="1">
    <source>
        <dbReference type="EMBL" id="MCT8972089.1"/>
    </source>
</evidence>
<keyword evidence="1" id="KW-0808">Transferase</keyword>
<keyword evidence="2" id="KW-1185">Reference proteome</keyword>
<gene>
    <name evidence="1" type="ORF">MUB46_09500</name>
</gene>
<comment type="caution">
    <text evidence="1">The sequence shown here is derived from an EMBL/GenBank/DDBJ whole genome shotgun (WGS) entry which is preliminary data.</text>
</comment>
<dbReference type="RefSeq" id="WP_261615666.1">
    <property type="nucleotide sequence ID" value="NZ_JALIDZ010000004.1"/>
</dbReference>
<sequence>MAAITSLSEAIRTNVRDGDSVAMEGFTHLIPYAAGHEIIRQGRKRLTLYRMTPDLIYDQLIGMGCADKLVFSWGGNPGVGSLHRLRDAVENGWPHRLQIEEHSHAAMANAYDAGAANLPFAVFRGYVGTDLPKVNPTIRHVTCPYTGEELATVPAIRPDVAIVHALKADREGNVLFEGIVGVQKEAVLAAKRSVVTVEEVVDDFGDISPNSVILPRWAVTAIAEVPGGAHPSYAHGYYKRDNAYYKAWDPIARDRDTFLAWMKDNVLDKGPEAYARYAADGSTARGA</sequence>
<dbReference type="Pfam" id="PF01144">
    <property type="entry name" value="CoA_trans"/>
    <property type="match status" value="1"/>
</dbReference>
<evidence type="ECO:0000313" key="2">
    <source>
        <dbReference type="Proteomes" id="UP001320898"/>
    </source>
</evidence>
<dbReference type="EMBL" id="JALIDZ010000004">
    <property type="protein sequence ID" value="MCT8972089.1"/>
    <property type="molecule type" value="Genomic_DNA"/>
</dbReference>
<dbReference type="Proteomes" id="UP001320898">
    <property type="component" value="Unassembled WGS sequence"/>
</dbReference>
<dbReference type="SMART" id="SM00882">
    <property type="entry name" value="CoA_trans"/>
    <property type="match status" value="1"/>
</dbReference>
<dbReference type="InterPro" id="IPR004165">
    <property type="entry name" value="CoA_trans_fam_I"/>
</dbReference>
<dbReference type="Gene3D" id="3.30.30.40">
    <property type="match status" value="1"/>
</dbReference>
<reference evidence="1 2" key="1">
    <citation type="submission" date="2022-04" db="EMBL/GenBank/DDBJ databases">
        <authorList>
            <person name="Ye Y.-Q."/>
            <person name="Du Z.-J."/>
        </authorList>
    </citation>
    <scope>NUCLEOTIDE SEQUENCE [LARGE SCALE GENOMIC DNA]</scope>
    <source>
        <strain evidence="1 2">A6E488</strain>
    </source>
</reference>
<protein>
    <submittedName>
        <fullName evidence="1">CoA transferase subunit A</fullName>
    </submittedName>
</protein>
<name>A0AAW5QYV4_9HYPH</name>